<dbReference type="Proteomes" id="UP000016930">
    <property type="component" value="Unassembled WGS sequence"/>
</dbReference>
<dbReference type="InterPro" id="IPR002018">
    <property type="entry name" value="CarbesteraseB"/>
</dbReference>
<dbReference type="PANTHER" id="PTHR11559">
    <property type="entry name" value="CARBOXYLESTERASE"/>
    <property type="match status" value="1"/>
</dbReference>
<sequence length="550" mass="60438">MSNIFAMLITGLSLISLSTALTVPSTGSPSILLDEGVFIGKRIHNTDAFLGISYAEPPVGNLRFRQPEEIAPYSGTYNASQFGNICPQEGAGLVVATNISYMIPFEETYNAVFPSLQVAQSEDCECLNLDVYIPAGTKPGKNLPVLMWMPFGGFLDGGSSTVNGAVIVERSLQNREPVIIPSTSIHNSNARAVFGFLPGQEAKDAGITNLGLRDQRQALRWIQRYIHQFGGNPAKVILWGANAGGISAGLQMLNNGGDTEGLFSAAWMQSGIPIPLNTYSQLQGTYDIFVNKTSCKGSSESLECLRQLPLEELLEAMAALPDEQRFLRWQVLLDYDFIAEQPETLLRQGKVARIPFVIGCTEDEGTLGAQNLTDIETDEEVATWLMQEGLPGIPMDAVEEIFTLYPSDPAAGSPFGTGDLYAITPQYKRISALIGDIEYHSQRRFFLNHTAGYQDTWSYLSKEFKYPFIGALDLTDLFNIWGPGDLTDRLISFANTQNPNNGTGIDWPQWSISAPHQLNIHNDSSFTVEDDTFRAEGIDLLMTLNIQYPE</sequence>
<feature type="signal peptide" evidence="1">
    <location>
        <begin position="1"/>
        <end position="20"/>
    </location>
</feature>
<dbReference type="SUPFAM" id="SSF53474">
    <property type="entry name" value="alpha/beta-Hydrolases"/>
    <property type="match status" value="1"/>
</dbReference>
<organism evidence="3 4">
    <name type="scientific">Ceriporiopsis subvermispora (strain B)</name>
    <name type="common">White-rot fungus</name>
    <name type="synonym">Gelatoporia subvermispora</name>
    <dbReference type="NCBI Taxonomy" id="914234"/>
    <lineage>
        <taxon>Eukaryota</taxon>
        <taxon>Fungi</taxon>
        <taxon>Dikarya</taxon>
        <taxon>Basidiomycota</taxon>
        <taxon>Agaricomycotina</taxon>
        <taxon>Agaricomycetes</taxon>
        <taxon>Polyporales</taxon>
        <taxon>Gelatoporiaceae</taxon>
        <taxon>Gelatoporia</taxon>
    </lineage>
</organism>
<reference evidence="3 4" key="1">
    <citation type="journal article" date="2012" name="Proc. Natl. Acad. Sci. U.S.A.">
        <title>Comparative genomics of Ceriporiopsis subvermispora and Phanerochaete chrysosporium provide insight into selective ligninolysis.</title>
        <authorList>
            <person name="Fernandez-Fueyo E."/>
            <person name="Ruiz-Duenas F.J."/>
            <person name="Ferreira P."/>
            <person name="Floudas D."/>
            <person name="Hibbett D.S."/>
            <person name="Canessa P."/>
            <person name="Larrondo L.F."/>
            <person name="James T.Y."/>
            <person name="Seelenfreund D."/>
            <person name="Lobos S."/>
            <person name="Polanco R."/>
            <person name="Tello M."/>
            <person name="Honda Y."/>
            <person name="Watanabe T."/>
            <person name="Watanabe T."/>
            <person name="Ryu J.S."/>
            <person name="Kubicek C.P."/>
            <person name="Schmoll M."/>
            <person name="Gaskell J."/>
            <person name="Hammel K.E."/>
            <person name="St John F.J."/>
            <person name="Vanden Wymelenberg A."/>
            <person name="Sabat G."/>
            <person name="Splinter BonDurant S."/>
            <person name="Syed K."/>
            <person name="Yadav J.S."/>
            <person name="Doddapaneni H."/>
            <person name="Subramanian V."/>
            <person name="Lavin J.L."/>
            <person name="Oguiza J.A."/>
            <person name="Perez G."/>
            <person name="Pisabarro A.G."/>
            <person name="Ramirez L."/>
            <person name="Santoyo F."/>
            <person name="Master E."/>
            <person name="Coutinho P.M."/>
            <person name="Henrissat B."/>
            <person name="Lombard V."/>
            <person name="Magnuson J.K."/>
            <person name="Kuees U."/>
            <person name="Hori C."/>
            <person name="Igarashi K."/>
            <person name="Samejima M."/>
            <person name="Held B.W."/>
            <person name="Barry K.W."/>
            <person name="LaButti K.M."/>
            <person name="Lapidus A."/>
            <person name="Lindquist E.A."/>
            <person name="Lucas S.M."/>
            <person name="Riley R."/>
            <person name="Salamov A.A."/>
            <person name="Hoffmeister D."/>
            <person name="Schwenk D."/>
            <person name="Hadar Y."/>
            <person name="Yarden O."/>
            <person name="de Vries R.P."/>
            <person name="Wiebenga A."/>
            <person name="Stenlid J."/>
            <person name="Eastwood D."/>
            <person name="Grigoriev I.V."/>
            <person name="Berka R.M."/>
            <person name="Blanchette R.A."/>
            <person name="Kersten P."/>
            <person name="Martinez A.T."/>
            <person name="Vicuna R."/>
            <person name="Cullen D."/>
        </authorList>
    </citation>
    <scope>NUCLEOTIDE SEQUENCE [LARGE SCALE GENOMIC DNA]</scope>
    <source>
        <strain evidence="3 4">B</strain>
    </source>
</reference>
<evidence type="ECO:0000313" key="3">
    <source>
        <dbReference type="EMBL" id="EMD36405.1"/>
    </source>
</evidence>
<dbReference type="EMBL" id="KB445798">
    <property type="protein sequence ID" value="EMD36405.1"/>
    <property type="molecule type" value="Genomic_DNA"/>
</dbReference>
<dbReference type="InterPro" id="IPR029058">
    <property type="entry name" value="AB_hydrolase_fold"/>
</dbReference>
<evidence type="ECO:0000256" key="1">
    <source>
        <dbReference type="SAM" id="SignalP"/>
    </source>
</evidence>
<evidence type="ECO:0000259" key="2">
    <source>
        <dbReference type="Pfam" id="PF00135"/>
    </source>
</evidence>
<accession>M2QWB7</accession>
<dbReference type="OrthoDB" id="408631at2759"/>
<dbReference type="Gene3D" id="3.40.50.1820">
    <property type="entry name" value="alpha/beta hydrolase"/>
    <property type="match status" value="1"/>
</dbReference>
<keyword evidence="4" id="KW-1185">Reference proteome</keyword>
<proteinExistence type="predicted"/>
<dbReference type="STRING" id="914234.M2QWB7"/>
<feature type="domain" description="Carboxylesterase type B" evidence="2">
    <location>
        <begin position="30"/>
        <end position="376"/>
    </location>
</feature>
<dbReference type="AlphaFoldDB" id="M2QWB7"/>
<feature type="chain" id="PRO_5004023504" description="Carboxylesterase type B domain-containing protein" evidence="1">
    <location>
        <begin position="21"/>
        <end position="550"/>
    </location>
</feature>
<protein>
    <recommendedName>
        <fullName evidence="2">Carboxylesterase type B domain-containing protein</fullName>
    </recommendedName>
</protein>
<dbReference type="InterPro" id="IPR050309">
    <property type="entry name" value="Type-B_Carboxylest/Lipase"/>
</dbReference>
<dbReference type="HOGENOM" id="CLU_006586_10_6_1"/>
<name>M2QWB7_CERS8</name>
<dbReference type="Pfam" id="PF00135">
    <property type="entry name" value="COesterase"/>
    <property type="match status" value="1"/>
</dbReference>
<gene>
    <name evidence="3" type="ORF">CERSUDRAFT_95717</name>
</gene>
<evidence type="ECO:0000313" key="4">
    <source>
        <dbReference type="Proteomes" id="UP000016930"/>
    </source>
</evidence>
<keyword evidence="1" id="KW-0732">Signal</keyword>
<dbReference type="ESTHER" id="cers8-m2qwb7">
    <property type="family name" value="Fungal_carboxylesterase_lipase"/>
</dbReference>